<keyword evidence="4 8" id="KW-0805">Transcription regulation</keyword>
<feature type="compositionally biased region" description="Gly residues" evidence="9">
    <location>
        <begin position="101"/>
        <end position="117"/>
    </location>
</feature>
<reference evidence="10" key="1">
    <citation type="journal article" date="2020" name="Stud. Mycol.">
        <title>101 Dothideomycetes genomes: a test case for predicting lifestyles and emergence of pathogens.</title>
        <authorList>
            <person name="Haridas S."/>
            <person name="Albert R."/>
            <person name="Binder M."/>
            <person name="Bloem J."/>
            <person name="Labutti K."/>
            <person name="Salamov A."/>
            <person name="Andreopoulos B."/>
            <person name="Baker S."/>
            <person name="Barry K."/>
            <person name="Bills G."/>
            <person name="Bluhm B."/>
            <person name="Cannon C."/>
            <person name="Castanera R."/>
            <person name="Culley D."/>
            <person name="Daum C."/>
            <person name="Ezra D."/>
            <person name="Gonzalez J."/>
            <person name="Henrissat B."/>
            <person name="Kuo A."/>
            <person name="Liang C."/>
            <person name="Lipzen A."/>
            <person name="Lutzoni F."/>
            <person name="Magnuson J."/>
            <person name="Mondo S."/>
            <person name="Nolan M."/>
            <person name="Ohm R."/>
            <person name="Pangilinan J."/>
            <person name="Park H.-J."/>
            <person name="Ramirez L."/>
            <person name="Alfaro M."/>
            <person name="Sun H."/>
            <person name="Tritt A."/>
            <person name="Yoshinaga Y."/>
            <person name="Zwiers L.-H."/>
            <person name="Turgeon B."/>
            <person name="Goodwin S."/>
            <person name="Spatafora J."/>
            <person name="Crous P."/>
            <person name="Grigoriev I."/>
        </authorList>
    </citation>
    <scope>NUCLEOTIDE SEQUENCE</scope>
    <source>
        <strain evidence="10">ATCC 16933</strain>
    </source>
</reference>
<dbReference type="OrthoDB" id="5348092at2759"/>
<dbReference type="Gene3D" id="2.40.320.10">
    <property type="entry name" value="Hypothetical Protein Pfu-838710-001"/>
    <property type="match status" value="2"/>
</dbReference>
<evidence type="ECO:0000256" key="3">
    <source>
        <dbReference type="ARBA" id="ARBA00019612"/>
    </source>
</evidence>
<keyword evidence="11" id="KW-1185">Reference proteome</keyword>
<dbReference type="GO" id="GO:0006369">
    <property type="term" value="P:termination of RNA polymerase II transcription"/>
    <property type="evidence" value="ECO:0007669"/>
    <property type="project" value="TreeGrafter"/>
</dbReference>
<dbReference type="EMBL" id="MU001671">
    <property type="protein sequence ID" value="KAF2461504.1"/>
    <property type="molecule type" value="Genomic_DNA"/>
</dbReference>
<evidence type="ECO:0000256" key="8">
    <source>
        <dbReference type="RuleBase" id="RU364150"/>
    </source>
</evidence>
<dbReference type="GO" id="GO:0070847">
    <property type="term" value="C:core mediator complex"/>
    <property type="evidence" value="ECO:0007669"/>
    <property type="project" value="TreeGrafter"/>
</dbReference>
<evidence type="ECO:0000313" key="10">
    <source>
        <dbReference type="EMBL" id="KAF2461504.1"/>
    </source>
</evidence>
<dbReference type="GO" id="GO:0006357">
    <property type="term" value="P:regulation of transcription by RNA polymerase II"/>
    <property type="evidence" value="ECO:0007669"/>
    <property type="project" value="InterPro"/>
</dbReference>
<evidence type="ECO:0000256" key="4">
    <source>
        <dbReference type="ARBA" id="ARBA00023015"/>
    </source>
</evidence>
<proteinExistence type="inferred from homology"/>
<feature type="compositionally biased region" description="Gly residues" evidence="9">
    <location>
        <begin position="129"/>
        <end position="154"/>
    </location>
</feature>
<organism evidence="10 11">
    <name type="scientific">Lineolata rhizophorae</name>
    <dbReference type="NCBI Taxonomy" id="578093"/>
    <lineage>
        <taxon>Eukaryota</taxon>
        <taxon>Fungi</taxon>
        <taxon>Dikarya</taxon>
        <taxon>Ascomycota</taxon>
        <taxon>Pezizomycotina</taxon>
        <taxon>Dothideomycetes</taxon>
        <taxon>Dothideomycetes incertae sedis</taxon>
        <taxon>Lineolatales</taxon>
        <taxon>Lineolataceae</taxon>
        <taxon>Lineolata</taxon>
    </lineage>
</organism>
<gene>
    <name evidence="8" type="primary">MED18</name>
    <name evidence="10" type="ORF">BDY21DRAFT_398044</name>
</gene>
<sequence length="364" mass="37711">MHELFLSALVPASRLDQIKNILAGLTAQQPTRLLERHAVYRPIRIPPPPPPAVGGSQGVAADKVARSGSANAAAAAGGGAGAGGSGAAPGRAVPGGAASVGGAGAGGAAGGRPGAGGATPTPAEAQRGRGAGGAAGGGAGAGAQGQGAAGAASGQGAGQTAAVAAARELHYLTCVREVDWAWEEDEGAGRDGGEDLDFGPWQIRFEDLPEAGRVDQMRDATLRFVTQNEVMGGDVDEYMRMVGYRFVSEFVLEGYQFVLNNVVLHLHRVLQFPAERRSSVPSAQQYQQQQLRERPRGFLPPFGSLHPLDSSGAYMLKTTVRLADGTRPDLTRAGLNELYGFRDTMKGVLELKMVQRLALDTRVK</sequence>
<dbReference type="GO" id="GO:0003712">
    <property type="term" value="F:transcription coregulator activity"/>
    <property type="evidence" value="ECO:0007669"/>
    <property type="project" value="InterPro"/>
</dbReference>
<dbReference type="Proteomes" id="UP000799766">
    <property type="component" value="Unassembled WGS sequence"/>
</dbReference>
<dbReference type="Pfam" id="PF09637">
    <property type="entry name" value="Med18"/>
    <property type="match status" value="2"/>
</dbReference>
<dbReference type="GO" id="GO:0016592">
    <property type="term" value="C:mediator complex"/>
    <property type="evidence" value="ECO:0007669"/>
    <property type="project" value="InterPro"/>
</dbReference>
<evidence type="ECO:0000256" key="7">
    <source>
        <dbReference type="ARBA" id="ARBA00032012"/>
    </source>
</evidence>
<evidence type="ECO:0000313" key="11">
    <source>
        <dbReference type="Proteomes" id="UP000799766"/>
    </source>
</evidence>
<comment type="subcellular location">
    <subcellularLocation>
        <location evidence="1 8">Nucleus</location>
    </subcellularLocation>
</comment>
<evidence type="ECO:0000256" key="2">
    <source>
        <dbReference type="ARBA" id="ARBA00009814"/>
    </source>
</evidence>
<evidence type="ECO:0000256" key="9">
    <source>
        <dbReference type="SAM" id="MobiDB-lite"/>
    </source>
</evidence>
<keyword evidence="6 8" id="KW-0539">Nucleus</keyword>
<dbReference type="AlphaFoldDB" id="A0A6A6PC23"/>
<evidence type="ECO:0000256" key="5">
    <source>
        <dbReference type="ARBA" id="ARBA00023163"/>
    </source>
</evidence>
<name>A0A6A6PC23_9PEZI</name>
<protein>
    <recommendedName>
        <fullName evidence="3 8">Mediator of RNA polymerase II transcription subunit 18</fullName>
    </recommendedName>
    <alternativeName>
        <fullName evidence="7 8">Mediator complex subunit 18</fullName>
    </alternativeName>
</protein>
<comment type="function">
    <text evidence="8">Component of the Mediator complex, a coactivator involved in the regulated transcription of nearly all RNA polymerase II-dependent genes. Mediator functions as a bridge to convey information from gene-specific regulatory proteins to the basal RNA polymerase II transcription machinery. Mediator is recruited to promoters by direct interactions with regulatory proteins and serves as a scaffold for the assembly of a functional preinitiation complex with RNA polymerase II and the general transcription factors.</text>
</comment>
<comment type="similarity">
    <text evidence="2 8">Belongs to the Mediator complex subunit 18 family.</text>
</comment>
<dbReference type="InterPro" id="IPR019095">
    <property type="entry name" value="Mediator_Med18"/>
</dbReference>
<keyword evidence="5 8" id="KW-0804">Transcription</keyword>
<accession>A0A6A6PC23</accession>
<dbReference type="PANTHER" id="PTHR13321">
    <property type="entry name" value="MEDIATOR OF RNA POLYMERASE II TRANSCRIPTION, SUBUNIT 18"/>
    <property type="match status" value="1"/>
</dbReference>
<keyword evidence="8" id="KW-0010">Activator</keyword>
<evidence type="ECO:0000256" key="1">
    <source>
        <dbReference type="ARBA" id="ARBA00004123"/>
    </source>
</evidence>
<dbReference type="PANTHER" id="PTHR13321:SF2">
    <property type="entry name" value="MEDIATOR OF RNA POLYMERASE II TRANSCRIPTION SUBUNIT 18"/>
    <property type="match status" value="1"/>
</dbReference>
<evidence type="ECO:0000256" key="6">
    <source>
        <dbReference type="ARBA" id="ARBA00023242"/>
    </source>
</evidence>
<comment type="subunit">
    <text evidence="8">Component of the Mediator complex.</text>
</comment>
<feature type="region of interest" description="Disordered" evidence="9">
    <location>
        <begin position="101"/>
        <end position="154"/>
    </location>
</feature>